<organism evidence="4 5">
    <name type="scientific">Rhizoctonia solani</name>
    <dbReference type="NCBI Taxonomy" id="456999"/>
    <lineage>
        <taxon>Eukaryota</taxon>
        <taxon>Fungi</taxon>
        <taxon>Dikarya</taxon>
        <taxon>Basidiomycota</taxon>
        <taxon>Agaricomycotina</taxon>
        <taxon>Agaricomycetes</taxon>
        <taxon>Cantharellales</taxon>
        <taxon>Ceratobasidiaceae</taxon>
        <taxon>Rhizoctonia</taxon>
    </lineage>
</organism>
<evidence type="ECO:0000259" key="3">
    <source>
        <dbReference type="Pfam" id="PF08386"/>
    </source>
</evidence>
<dbReference type="Pfam" id="PF08386">
    <property type="entry name" value="Abhydrolase_4"/>
    <property type="match status" value="1"/>
</dbReference>
<dbReference type="EMBL" id="JACYCF010000021">
    <property type="protein sequence ID" value="KAF8750319.1"/>
    <property type="molecule type" value="Genomic_DNA"/>
</dbReference>
<feature type="compositionally biased region" description="Basic and acidic residues" evidence="1">
    <location>
        <begin position="634"/>
        <end position="651"/>
    </location>
</feature>
<evidence type="ECO:0000313" key="5">
    <source>
        <dbReference type="Proteomes" id="UP000614334"/>
    </source>
</evidence>
<name>A0A8H7I580_9AGAM</name>
<dbReference type="InterPro" id="IPR013595">
    <property type="entry name" value="Pept_S33_TAP-like_C"/>
</dbReference>
<evidence type="ECO:0000256" key="1">
    <source>
        <dbReference type="SAM" id="MobiDB-lite"/>
    </source>
</evidence>
<evidence type="ECO:0000313" key="4">
    <source>
        <dbReference type="EMBL" id="KAF8750319.1"/>
    </source>
</evidence>
<dbReference type="AlphaFoldDB" id="A0A8H7I580"/>
<gene>
    <name evidence="4" type="ORF">RHS01_09387</name>
</gene>
<proteinExistence type="predicted"/>
<evidence type="ECO:0000256" key="2">
    <source>
        <dbReference type="SAM" id="Phobius"/>
    </source>
</evidence>
<reference evidence="4" key="1">
    <citation type="submission" date="2020-09" db="EMBL/GenBank/DDBJ databases">
        <title>Comparative genome analyses of four rice-infecting Rhizoctonia solani isolates reveal extensive enrichment of homogalacturonan modification genes.</title>
        <authorList>
            <person name="Lee D.-Y."/>
            <person name="Jeon J."/>
            <person name="Kim K.-T."/>
            <person name="Cheong K."/>
            <person name="Song H."/>
            <person name="Choi G."/>
            <person name="Ko J."/>
            <person name="Opiyo S.O."/>
            <person name="Zuo S."/>
            <person name="Madhav S."/>
            <person name="Lee Y.-H."/>
            <person name="Wang G.-L."/>
        </authorList>
    </citation>
    <scope>NUCLEOTIDE SEQUENCE</scope>
    <source>
        <strain evidence="4">AG1-IA B2</strain>
    </source>
</reference>
<sequence length="666" mass="72165">MDARTEPELGAPLHWASVDFDAISFCSDTFGSPTTNSDFTSTNRTANSNVRSACSRSADSLQLRGILRDGAHIQQLVLFPLGHGWVLHSECSAEFCNVESKIKMRWNERRTLNDMAPRGPILFGVAALASVVSASSWSLPEGYHRFAPRTEGFNWGPCDEDPSGSRECSRGSGVETIISSNAEELSSMSGGQYDIVSWDPRGVGSSVPRAECFKTAAEEAAFWEGTIPHAGLEARGNFTDQHDLDVFYEQVDEVDVLLEELGERCINFSPDTFQYIGTAAAVRDMVAMHDILEGPDKPIDFGDYLTMWGVMTESTDEALTGFVTACAAAGPSGCALATNDSTPESLRALMYGLIDAAYDYKRQVGPNATIGSSDIRSMLYQGMYSPTGWPGLANQLAKCVDEFRNASLLSNSTHKRSIRAPLVDLVRRQNTNNGTSEDERAVDYSFQGVTCADAADPANVTTKDVFDFMVKVSREVSPMCNEADPVTPYISAKRVADALGDSAILIEQDDYGHSSLAMHSTCTITALQDYFMSNKLPSQDKLCGTNQELFPGPGVTKATVSKLSAHSLSTNSSSLEEELKDELEKAREHGDKLFIAVIALATAAGLLLLGVLFSCIRSRQKSKRGLATYIPRGAFEKGGEDEGHTYDDPYHEGAGAKPGGYSRVET</sequence>
<feature type="domain" description="Peptidase S33 tripeptidyl aminopeptidase-like C-terminal" evidence="3">
    <location>
        <begin position="481"/>
        <end position="543"/>
    </location>
</feature>
<keyword evidence="2" id="KW-1133">Transmembrane helix</keyword>
<keyword evidence="2" id="KW-0812">Transmembrane</keyword>
<keyword evidence="2" id="KW-0472">Membrane</keyword>
<feature type="transmembrane region" description="Helical" evidence="2">
    <location>
        <begin position="593"/>
        <end position="616"/>
    </location>
</feature>
<comment type="caution">
    <text evidence="4">The sequence shown here is derived from an EMBL/GenBank/DDBJ whole genome shotgun (WGS) entry which is preliminary data.</text>
</comment>
<dbReference type="Proteomes" id="UP000614334">
    <property type="component" value="Unassembled WGS sequence"/>
</dbReference>
<protein>
    <submittedName>
        <fullName evidence="4">MEROPS serine peptidase family S33</fullName>
    </submittedName>
</protein>
<feature type="region of interest" description="Disordered" evidence="1">
    <location>
        <begin position="634"/>
        <end position="666"/>
    </location>
</feature>
<accession>A0A8H7I580</accession>